<organism evidence="4 5">
    <name type="scientific">Herrania umbratica</name>
    <dbReference type="NCBI Taxonomy" id="108875"/>
    <lineage>
        <taxon>Eukaryota</taxon>
        <taxon>Viridiplantae</taxon>
        <taxon>Streptophyta</taxon>
        <taxon>Embryophyta</taxon>
        <taxon>Tracheophyta</taxon>
        <taxon>Spermatophyta</taxon>
        <taxon>Magnoliopsida</taxon>
        <taxon>eudicotyledons</taxon>
        <taxon>Gunneridae</taxon>
        <taxon>Pentapetalae</taxon>
        <taxon>rosids</taxon>
        <taxon>malvids</taxon>
        <taxon>Malvales</taxon>
        <taxon>Malvaceae</taxon>
        <taxon>Byttnerioideae</taxon>
        <taxon>Herrania</taxon>
    </lineage>
</organism>
<feature type="repeat" description="PPR" evidence="3">
    <location>
        <begin position="338"/>
        <end position="372"/>
    </location>
</feature>
<proteinExistence type="inferred from homology"/>
<dbReference type="Proteomes" id="UP000504621">
    <property type="component" value="Unplaced"/>
</dbReference>
<sequence length="557" mass="63257">MERIIIPLDQSVITDLGYCYPIPPILVFGLLGVMQQNPFTPASLRWSLSVFPSSTTRSTKLRSEPVHSSTPQIFTVVSSKRSSERYLTGPQRDPKNALSRIIRREAAVEGIGRKAKSKKQRNRLWPKAVLEALDEAIKENSWESALEIFGLLRKQHWYEPRCQTYTKLIMMLGKCKQSEQASLLFETMLSEGLKPTIDVYTALVNAYGKSGLVDEAFTIVEDMKSVSDCKPDVYTYSVLINSCMKLKRFDLIRRILAEMSYLGIECSTVTYNTIIDGYGQAEMFEEMENSLTDMIESGDSPPDIFTFNSIVGAYGNSRQIEKMEKWYDEFQLMGIRPDIKTFNILIKSFGKAGMYEKMGSVMKFMGKRFFSPTVVTYNSVIDILGKAGRVEKMEEYFKEMKHKGMKPNAITYCSLVSAYIKAGSIKKVDLILRQVENSDVILDTPFFNCIISAYGQAGDLKRMGDLFLLMEEKKCMPDNITFATMIHAYNTHGMIEAAQNLENKLISTNKNSVLVKEMIRNHVRINCLFNDGTGNLTEDKTSLQNMGCCWKIFVLLK</sequence>
<accession>A0A6J1A0W1</accession>
<feature type="repeat" description="PPR" evidence="3">
    <location>
        <begin position="232"/>
        <end position="266"/>
    </location>
</feature>
<evidence type="ECO:0000256" key="2">
    <source>
        <dbReference type="ARBA" id="ARBA00022737"/>
    </source>
</evidence>
<keyword evidence="4" id="KW-1185">Reference proteome</keyword>
<name>A0A6J1A0W1_9ROSI</name>
<evidence type="ECO:0000313" key="5">
    <source>
        <dbReference type="RefSeq" id="XP_021280608.1"/>
    </source>
</evidence>
<feature type="repeat" description="PPR" evidence="3">
    <location>
        <begin position="373"/>
        <end position="407"/>
    </location>
</feature>
<feature type="repeat" description="PPR" evidence="3">
    <location>
        <begin position="443"/>
        <end position="477"/>
    </location>
</feature>
<dbReference type="NCBIfam" id="TIGR00756">
    <property type="entry name" value="PPR"/>
    <property type="match status" value="8"/>
</dbReference>
<dbReference type="GeneID" id="110413907"/>
<dbReference type="PROSITE" id="PS51375">
    <property type="entry name" value="PPR"/>
    <property type="match status" value="9"/>
</dbReference>
<dbReference type="InterPro" id="IPR044179">
    <property type="entry name" value="PPR5-like"/>
</dbReference>
<feature type="repeat" description="PPR" evidence="3">
    <location>
        <begin position="267"/>
        <end position="301"/>
    </location>
</feature>
<protein>
    <submittedName>
        <fullName evidence="5">Pentatricopeptide repeat-containing protein At3g53170 isoform X2</fullName>
    </submittedName>
</protein>
<dbReference type="Pfam" id="PF13041">
    <property type="entry name" value="PPR_2"/>
    <property type="match status" value="4"/>
</dbReference>
<feature type="repeat" description="PPR" evidence="3">
    <location>
        <begin position="161"/>
        <end position="195"/>
    </location>
</feature>
<dbReference type="RefSeq" id="XP_021280608.1">
    <property type="nucleotide sequence ID" value="XM_021424933.1"/>
</dbReference>
<comment type="similarity">
    <text evidence="1">Belongs to the PPR family. P subfamily.</text>
</comment>
<feature type="repeat" description="PPR" evidence="3">
    <location>
        <begin position="196"/>
        <end position="226"/>
    </location>
</feature>
<dbReference type="Pfam" id="PF01535">
    <property type="entry name" value="PPR"/>
    <property type="match status" value="2"/>
</dbReference>
<feature type="repeat" description="PPR" evidence="3">
    <location>
        <begin position="408"/>
        <end position="442"/>
    </location>
</feature>
<evidence type="ECO:0000256" key="3">
    <source>
        <dbReference type="PROSITE-ProRule" id="PRU00708"/>
    </source>
</evidence>
<dbReference type="AlphaFoldDB" id="A0A6J1A0W1"/>
<dbReference type="InterPro" id="IPR011990">
    <property type="entry name" value="TPR-like_helical_dom_sf"/>
</dbReference>
<keyword evidence="2" id="KW-0677">Repeat</keyword>
<evidence type="ECO:0000256" key="1">
    <source>
        <dbReference type="ARBA" id="ARBA00007626"/>
    </source>
</evidence>
<gene>
    <name evidence="5" type="primary">LOC110413907</name>
</gene>
<feature type="repeat" description="PPR" evidence="3">
    <location>
        <begin position="303"/>
        <end position="337"/>
    </location>
</feature>
<dbReference type="InterPro" id="IPR002885">
    <property type="entry name" value="PPR_rpt"/>
</dbReference>
<dbReference type="OrthoDB" id="185373at2759"/>
<dbReference type="GO" id="GO:0003729">
    <property type="term" value="F:mRNA binding"/>
    <property type="evidence" value="ECO:0007669"/>
    <property type="project" value="InterPro"/>
</dbReference>
<reference evidence="5" key="1">
    <citation type="submission" date="2025-08" db="UniProtKB">
        <authorList>
            <consortium name="RefSeq"/>
        </authorList>
    </citation>
    <scope>IDENTIFICATION</scope>
    <source>
        <tissue evidence="5">Leaf</tissue>
    </source>
</reference>
<dbReference type="Gene3D" id="1.25.40.10">
    <property type="entry name" value="Tetratricopeptide repeat domain"/>
    <property type="match status" value="4"/>
</dbReference>
<evidence type="ECO:0000313" key="4">
    <source>
        <dbReference type="Proteomes" id="UP000504621"/>
    </source>
</evidence>
<dbReference type="PANTHER" id="PTHR47874:SF6">
    <property type="entry name" value="PENTATRICOPEPTIDE REPEAT-CONTAINING PROTEIN"/>
    <property type="match status" value="1"/>
</dbReference>
<dbReference type="PANTHER" id="PTHR47874">
    <property type="entry name" value="EXPRESSED PROTEIN"/>
    <property type="match status" value="1"/>
</dbReference>